<dbReference type="BioCyc" id="SCEL448385:SCE_RS25710-MONOMER"/>
<dbReference type="PANTHER" id="PTHR43798">
    <property type="entry name" value="MONOACYLGLYCEROL LIPASE"/>
    <property type="match status" value="1"/>
</dbReference>
<dbReference type="PRINTS" id="PR00412">
    <property type="entry name" value="EPOXHYDRLASE"/>
</dbReference>
<dbReference type="OrthoDB" id="9804723at2"/>
<evidence type="ECO:0000256" key="2">
    <source>
        <dbReference type="ARBA" id="ARBA00022801"/>
    </source>
</evidence>
<dbReference type="GO" id="GO:0016787">
    <property type="term" value="F:hydrolase activity"/>
    <property type="evidence" value="ECO:0007669"/>
    <property type="project" value="UniProtKB-KW"/>
</dbReference>
<dbReference type="InterPro" id="IPR000073">
    <property type="entry name" value="AB_hydrolase_1"/>
</dbReference>
<dbReference type="PRINTS" id="PR00111">
    <property type="entry name" value="ABHYDROLASE"/>
</dbReference>
<evidence type="ECO:0000313" key="5">
    <source>
        <dbReference type="Proteomes" id="UP000002139"/>
    </source>
</evidence>
<evidence type="ECO:0000256" key="1">
    <source>
        <dbReference type="ARBA" id="ARBA00008645"/>
    </source>
</evidence>
<dbReference type="KEGG" id="scl:sce5010"/>
<feature type="domain" description="AB hydrolase-1" evidence="3">
    <location>
        <begin position="31"/>
        <end position="273"/>
    </location>
</feature>
<name>A9FL29_SORC5</name>
<dbReference type="Gene3D" id="3.40.50.1820">
    <property type="entry name" value="alpha/beta hydrolase"/>
    <property type="match status" value="1"/>
</dbReference>
<accession>A9FL29</accession>
<dbReference type="eggNOG" id="COG2267">
    <property type="taxonomic scope" value="Bacteria"/>
</dbReference>
<organism evidence="4 5">
    <name type="scientific">Sorangium cellulosum (strain So ce56)</name>
    <name type="common">Polyangium cellulosum (strain So ce56)</name>
    <dbReference type="NCBI Taxonomy" id="448385"/>
    <lineage>
        <taxon>Bacteria</taxon>
        <taxon>Pseudomonadati</taxon>
        <taxon>Myxococcota</taxon>
        <taxon>Polyangia</taxon>
        <taxon>Polyangiales</taxon>
        <taxon>Polyangiaceae</taxon>
        <taxon>Sorangium</taxon>
    </lineage>
</organism>
<keyword evidence="2 4" id="KW-0378">Hydrolase</keyword>
<dbReference type="HOGENOM" id="CLU_020336_13_5_7"/>
<dbReference type="STRING" id="448385.sce5010"/>
<protein>
    <submittedName>
        <fullName evidence="4">Hydrolase</fullName>
    </submittedName>
</protein>
<evidence type="ECO:0000259" key="3">
    <source>
        <dbReference type="Pfam" id="PF00561"/>
    </source>
</evidence>
<dbReference type="InterPro" id="IPR050266">
    <property type="entry name" value="AB_hydrolase_sf"/>
</dbReference>
<dbReference type="PANTHER" id="PTHR43798:SF14">
    <property type="entry name" value="SERINE HYDROLASE-LIKE PROTEIN DDB_G0286239"/>
    <property type="match status" value="1"/>
</dbReference>
<reference evidence="4 5" key="1">
    <citation type="journal article" date="2007" name="Nat. Biotechnol.">
        <title>Complete genome sequence of the myxobacterium Sorangium cellulosum.</title>
        <authorList>
            <person name="Schneiker S."/>
            <person name="Perlova O."/>
            <person name="Kaiser O."/>
            <person name="Gerth K."/>
            <person name="Alici A."/>
            <person name="Altmeyer M.O."/>
            <person name="Bartels D."/>
            <person name="Bekel T."/>
            <person name="Beyer S."/>
            <person name="Bode E."/>
            <person name="Bode H.B."/>
            <person name="Bolten C.J."/>
            <person name="Choudhuri J.V."/>
            <person name="Doss S."/>
            <person name="Elnakady Y.A."/>
            <person name="Frank B."/>
            <person name="Gaigalat L."/>
            <person name="Goesmann A."/>
            <person name="Groeger C."/>
            <person name="Gross F."/>
            <person name="Jelsbak L."/>
            <person name="Jelsbak L."/>
            <person name="Kalinowski J."/>
            <person name="Kegler C."/>
            <person name="Knauber T."/>
            <person name="Konietzny S."/>
            <person name="Kopp M."/>
            <person name="Krause L."/>
            <person name="Krug D."/>
            <person name="Linke B."/>
            <person name="Mahmud T."/>
            <person name="Martinez-Arias R."/>
            <person name="McHardy A.C."/>
            <person name="Merai M."/>
            <person name="Meyer F."/>
            <person name="Mormann S."/>
            <person name="Munoz-Dorado J."/>
            <person name="Perez J."/>
            <person name="Pradella S."/>
            <person name="Rachid S."/>
            <person name="Raddatz G."/>
            <person name="Rosenau F."/>
            <person name="Rueckert C."/>
            <person name="Sasse F."/>
            <person name="Scharfe M."/>
            <person name="Schuster S.C."/>
            <person name="Suen G."/>
            <person name="Treuner-Lange A."/>
            <person name="Velicer G.J."/>
            <person name="Vorholter F.-J."/>
            <person name="Weissman K.J."/>
            <person name="Welch R.D."/>
            <person name="Wenzel S.C."/>
            <person name="Whitworth D.E."/>
            <person name="Wilhelm S."/>
            <person name="Wittmann C."/>
            <person name="Bloecker H."/>
            <person name="Puehler A."/>
            <person name="Mueller R."/>
        </authorList>
    </citation>
    <scope>NUCLEOTIDE SEQUENCE [LARGE SCALE GENOMIC DNA]</scope>
    <source>
        <strain evidence="5">So ce56</strain>
    </source>
</reference>
<sequence>MRRSSEFLNTNGLDLCVHRFRDDHARPTGLTLLLLHGFLDAGSTWDLVAEPLARAGHDVVAPDLRGFGRSARVGAGSYYYFPDYIADVAALVDALAPARLGVVGHSMGGAVAVYYAGACPGRVERLALLEGMGPPASGPEVAVARVEAWLRQMAGLDRAPRRLSSMQDAIARLEANHPRVPRDVLATRAPLLTREAPDGGLAWAYDPMHRTTSPLLFQVEAFMTFLERIACPTLLVSGGPTGWHPEDEAERVARLKRAEHVELPEAGHMMHWSAAAELAERLGEFFAAGGDAGDAAGAAGKGIAEAAEAAEAAAAASETGSL</sequence>
<dbReference type="InterPro" id="IPR029058">
    <property type="entry name" value="AB_hydrolase_fold"/>
</dbReference>
<dbReference type="EMBL" id="AM746676">
    <property type="protein sequence ID" value="CAN95173.1"/>
    <property type="molecule type" value="Genomic_DNA"/>
</dbReference>
<evidence type="ECO:0000313" key="4">
    <source>
        <dbReference type="EMBL" id="CAN95173.1"/>
    </source>
</evidence>
<dbReference type="SUPFAM" id="SSF53474">
    <property type="entry name" value="alpha/beta-Hydrolases"/>
    <property type="match status" value="1"/>
</dbReference>
<dbReference type="AlphaFoldDB" id="A9FL29"/>
<dbReference type="InterPro" id="IPR000639">
    <property type="entry name" value="Epox_hydrolase-like"/>
</dbReference>
<gene>
    <name evidence="4" type="ordered locus">sce5010</name>
</gene>
<dbReference type="GO" id="GO:0016020">
    <property type="term" value="C:membrane"/>
    <property type="evidence" value="ECO:0007669"/>
    <property type="project" value="TreeGrafter"/>
</dbReference>
<proteinExistence type="inferred from homology"/>
<keyword evidence="5" id="KW-1185">Reference proteome</keyword>
<dbReference type="Pfam" id="PF00561">
    <property type="entry name" value="Abhydrolase_1"/>
    <property type="match status" value="1"/>
</dbReference>
<dbReference type="Proteomes" id="UP000002139">
    <property type="component" value="Chromosome"/>
</dbReference>
<comment type="similarity">
    <text evidence="1">Belongs to the AB hydrolase superfamily.</text>
</comment>